<name>A0ABW3E058_9ACTN</name>
<organism evidence="4 5">
    <name type="scientific">Streptosporangium algeriense</name>
    <dbReference type="NCBI Taxonomy" id="1682748"/>
    <lineage>
        <taxon>Bacteria</taxon>
        <taxon>Bacillati</taxon>
        <taxon>Actinomycetota</taxon>
        <taxon>Actinomycetes</taxon>
        <taxon>Streptosporangiales</taxon>
        <taxon>Streptosporangiaceae</taxon>
        <taxon>Streptosporangium</taxon>
    </lineage>
</organism>
<dbReference type="SUPFAM" id="SSF53474">
    <property type="entry name" value="alpha/beta-Hydrolases"/>
    <property type="match status" value="1"/>
</dbReference>
<dbReference type="Proteomes" id="UP001597024">
    <property type="component" value="Unassembled WGS sequence"/>
</dbReference>
<dbReference type="InterPro" id="IPR001031">
    <property type="entry name" value="Thioesterase"/>
</dbReference>
<reference evidence="5" key="1">
    <citation type="journal article" date="2019" name="Int. J. Syst. Evol. Microbiol.">
        <title>The Global Catalogue of Microorganisms (GCM) 10K type strain sequencing project: providing services to taxonomists for standard genome sequencing and annotation.</title>
        <authorList>
            <consortium name="The Broad Institute Genomics Platform"/>
            <consortium name="The Broad Institute Genome Sequencing Center for Infectious Disease"/>
            <person name="Wu L."/>
            <person name="Ma J."/>
        </authorList>
    </citation>
    <scope>NUCLEOTIDE SEQUENCE [LARGE SCALE GENOMIC DNA]</scope>
    <source>
        <strain evidence="5">CCUG 62974</strain>
    </source>
</reference>
<feature type="compositionally biased region" description="Low complexity" evidence="2">
    <location>
        <begin position="129"/>
        <end position="144"/>
    </location>
</feature>
<dbReference type="Pfam" id="PF00975">
    <property type="entry name" value="Thioesterase"/>
    <property type="match status" value="1"/>
</dbReference>
<feature type="region of interest" description="Disordered" evidence="2">
    <location>
        <begin position="1"/>
        <end position="22"/>
    </location>
</feature>
<feature type="region of interest" description="Disordered" evidence="2">
    <location>
        <begin position="129"/>
        <end position="148"/>
    </location>
</feature>
<comment type="caution">
    <text evidence="4">The sequence shown here is derived from an EMBL/GenBank/DDBJ whole genome shotgun (WGS) entry which is preliminary data.</text>
</comment>
<feature type="compositionally biased region" description="Basic and acidic residues" evidence="2">
    <location>
        <begin position="7"/>
        <end position="17"/>
    </location>
</feature>
<dbReference type="Gene3D" id="3.40.50.1820">
    <property type="entry name" value="alpha/beta hydrolase"/>
    <property type="match status" value="1"/>
</dbReference>
<proteinExistence type="inferred from homology"/>
<dbReference type="EMBL" id="JBHTHX010001804">
    <property type="protein sequence ID" value="MFD0889384.1"/>
    <property type="molecule type" value="Genomic_DNA"/>
</dbReference>
<evidence type="ECO:0000256" key="2">
    <source>
        <dbReference type="SAM" id="MobiDB-lite"/>
    </source>
</evidence>
<dbReference type="InterPro" id="IPR029058">
    <property type="entry name" value="AB_hydrolase_fold"/>
</dbReference>
<dbReference type="InterPro" id="IPR012223">
    <property type="entry name" value="TEII"/>
</dbReference>
<keyword evidence="5" id="KW-1185">Reference proteome</keyword>
<evidence type="ECO:0000259" key="3">
    <source>
        <dbReference type="Pfam" id="PF00975"/>
    </source>
</evidence>
<dbReference type="PANTHER" id="PTHR11487">
    <property type="entry name" value="THIOESTERASE"/>
    <property type="match status" value="1"/>
</dbReference>
<sequence length="203" mass="22251">MTIRPALPERRSAREPSGENVTGSCDSVRLFLFHHAGGSRLIFHGWDERFPAGWEVHAPDAPGRGRKHDVPAADNDVELVDHFLTELSPLLDRPFAFFGHSMGALVAYELARRLRDEAGPQPVWLGLSACGSPRPSGAGGPRSTSSDEELRNWLLSAGGTSGEVARHPLTWRMIGPLLRRDLRVIETWRPDVDAPPLDAALSV</sequence>
<evidence type="ECO:0000313" key="4">
    <source>
        <dbReference type="EMBL" id="MFD0889384.1"/>
    </source>
</evidence>
<feature type="non-terminal residue" evidence="4">
    <location>
        <position position="203"/>
    </location>
</feature>
<gene>
    <name evidence="4" type="ORF">ACFQ08_33030</name>
</gene>
<evidence type="ECO:0000313" key="5">
    <source>
        <dbReference type="Proteomes" id="UP001597024"/>
    </source>
</evidence>
<feature type="domain" description="Thioesterase" evidence="3">
    <location>
        <begin position="29"/>
        <end position="200"/>
    </location>
</feature>
<evidence type="ECO:0000256" key="1">
    <source>
        <dbReference type="ARBA" id="ARBA00007169"/>
    </source>
</evidence>
<comment type="similarity">
    <text evidence="1">Belongs to the thioesterase family.</text>
</comment>
<dbReference type="PANTHER" id="PTHR11487:SF0">
    <property type="entry name" value="S-ACYL FATTY ACID SYNTHASE THIOESTERASE, MEDIUM CHAIN"/>
    <property type="match status" value="1"/>
</dbReference>
<protein>
    <submittedName>
        <fullName evidence="4">Thioesterase II family protein</fullName>
    </submittedName>
</protein>
<accession>A0ABW3E058</accession>